<organism evidence="1 2">
    <name type="scientific">Trichothecium roseum</name>
    <dbReference type="NCBI Taxonomy" id="47278"/>
    <lineage>
        <taxon>Eukaryota</taxon>
        <taxon>Fungi</taxon>
        <taxon>Dikarya</taxon>
        <taxon>Ascomycota</taxon>
        <taxon>Pezizomycotina</taxon>
        <taxon>Sordariomycetes</taxon>
        <taxon>Hypocreomycetidae</taxon>
        <taxon>Hypocreales</taxon>
        <taxon>Hypocreales incertae sedis</taxon>
        <taxon>Trichothecium</taxon>
    </lineage>
</organism>
<evidence type="ECO:0000313" key="1">
    <source>
        <dbReference type="EMBL" id="KAI9901777.1"/>
    </source>
</evidence>
<name>A0ACC0V8G7_9HYPO</name>
<evidence type="ECO:0000313" key="2">
    <source>
        <dbReference type="Proteomes" id="UP001163324"/>
    </source>
</evidence>
<accession>A0ACC0V8G7</accession>
<sequence>MKSAKSATADASSNRRSQPARQARTNPSRATANAARNAARDPAGQNVDQSIDIFPAVTHFADAMVSLPKDLVRHFTLLKEVDAKLFTPEEQLFQLANAAVNTPLPETRPSAETSSSIAPASTPMSTQNSTAGAPPNAPSADDSIVASSSVFEPSNYPRRQLFRQTAYKIQEMLVSLEEKNHVLSTANDALQRQLARIEDVWPHLEHEFSDEAKWGSTTHWAYPENRSGKHPERARRDGAAAISAAAQALADEAAARSDARKQAVQAKKGLKNTHDTEVDNHDTPRTGKGQGKGRKVAESHVGLGISGTDPPSKKRKVEKVTNGGVAMERSMSSAMSYATAKAKGRSPTPAPEGPKKRKALPSGSGQSKKKTAMSPSVTSSPVVTALPEPKTQARASPAPNTAPRPTTARARQNSLQSAARPPALPASKPNGSLPATPEVANTTQVQRPGSETRPAKESSVPVRGDTARKEGEKVDSIAAAPPAPGKKEPKVEEVEKKSEPEAPAPTPATVTTKSGRASKPSTPALATFQDAARSRSSRNAEASGGKKNGKKGGAATAPALAPPLLDDDANSADGDIDAEEPTYCYCNGVSYGEMVACDADECEREWFHLACVGLKVAPAEKSKWYCEDCKQRLHIGGKKANGR</sequence>
<proteinExistence type="predicted"/>
<protein>
    <submittedName>
        <fullName evidence="1">Uncharacterized protein</fullName>
    </submittedName>
</protein>
<comment type="caution">
    <text evidence="1">The sequence shown here is derived from an EMBL/GenBank/DDBJ whole genome shotgun (WGS) entry which is preliminary data.</text>
</comment>
<dbReference type="Proteomes" id="UP001163324">
    <property type="component" value="Chromosome 3"/>
</dbReference>
<reference evidence="1" key="1">
    <citation type="submission" date="2022-10" db="EMBL/GenBank/DDBJ databases">
        <title>Complete Genome of Trichothecium roseum strain YXFP-22015, a Plant Pathogen Isolated from Citrus.</title>
        <authorList>
            <person name="Wang Y."/>
            <person name="Zhu L."/>
        </authorList>
    </citation>
    <scope>NUCLEOTIDE SEQUENCE</scope>
    <source>
        <strain evidence="1">YXFP-22015</strain>
    </source>
</reference>
<gene>
    <name evidence="1" type="ORF">N3K66_003594</name>
</gene>
<dbReference type="EMBL" id="CM047942">
    <property type="protein sequence ID" value="KAI9901777.1"/>
    <property type="molecule type" value="Genomic_DNA"/>
</dbReference>
<keyword evidence="2" id="KW-1185">Reference proteome</keyword>